<organism evidence="1 2">
    <name type="scientific">Colletotrichum truncatum</name>
    <name type="common">Anthracnose fungus</name>
    <name type="synonym">Colletotrichum capsici</name>
    <dbReference type="NCBI Taxonomy" id="5467"/>
    <lineage>
        <taxon>Eukaryota</taxon>
        <taxon>Fungi</taxon>
        <taxon>Dikarya</taxon>
        <taxon>Ascomycota</taxon>
        <taxon>Pezizomycotina</taxon>
        <taxon>Sordariomycetes</taxon>
        <taxon>Hypocreomycetidae</taxon>
        <taxon>Glomerellales</taxon>
        <taxon>Glomerellaceae</taxon>
        <taxon>Colletotrichum</taxon>
        <taxon>Colletotrichum truncatum species complex</taxon>
    </lineage>
</organism>
<name>A0ACC3YVX8_COLTU</name>
<gene>
    <name evidence="1" type="ORF">CTRU02_208290</name>
</gene>
<dbReference type="Proteomes" id="UP000805649">
    <property type="component" value="Unassembled WGS sequence"/>
</dbReference>
<reference evidence="1 2" key="1">
    <citation type="journal article" date="2020" name="Phytopathology">
        <title>Genome Sequence Resources of Colletotrichum truncatum, C. plurivorum, C. musicola, and C. sojae: Four Species Pathogenic to Soybean (Glycine max).</title>
        <authorList>
            <person name="Rogerio F."/>
            <person name="Boufleur T.R."/>
            <person name="Ciampi-Guillardi M."/>
            <person name="Sukno S.A."/>
            <person name="Thon M.R."/>
            <person name="Massola Junior N.S."/>
            <person name="Baroncelli R."/>
        </authorList>
    </citation>
    <scope>NUCLEOTIDE SEQUENCE [LARGE SCALE GENOMIC DNA]</scope>
    <source>
        <strain evidence="1 2">CMES1059</strain>
    </source>
</reference>
<evidence type="ECO:0000313" key="2">
    <source>
        <dbReference type="Proteomes" id="UP000805649"/>
    </source>
</evidence>
<keyword evidence="2" id="KW-1185">Reference proteome</keyword>
<sequence>MKAPIPGYGVWTPQWNFEVTPGGPNITFNGTVEEVLDQLQEVNPKLMASFNLKSTNNDLATVDPKDFNVKCQDPKLRAGRVYAWQEGISYLRRVPGKPVGGPGPGECGRVSCSWNTGIWWCNDDDKEKTLESFRDIADGAQAGYLECTDTRYHEVWANGRMTHKTDNWNVIVALVDIDKKEERC</sequence>
<evidence type="ECO:0000313" key="1">
    <source>
        <dbReference type="EMBL" id="KAL0936075.1"/>
    </source>
</evidence>
<protein>
    <submittedName>
        <fullName evidence="1">Uncharacterized protein</fullName>
    </submittedName>
</protein>
<comment type="caution">
    <text evidence="1">The sequence shown here is derived from an EMBL/GenBank/DDBJ whole genome shotgun (WGS) entry which is preliminary data.</text>
</comment>
<dbReference type="EMBL" id="VUJX02000005">
    <property type="protein sequence ID" value="KAL0936075.1"/>
    <property type="molecule type" value="Genomic_DNA"/>
</dbReference>
<proteinExistence type="predicted"/>
<accession>A0ACC3YVX8</accession>